<evidence type="ECO:0000313" key="4">
    <source>
        <dbReference type="Proteomes" id="UP000583800"/>
    </source>
</evidence>
<dbReference type="PROSITE" id="PS51318">
    <property type="entry name" value="TAT"/>
    <property type="match status" value="1"/>
</dbReference>
<evidence type="ECO:0000256" key="2">
    <source>
        <dbReference type="SAM" id="SignalP"/>
    </source>
</evidence>
<dbReference type="AlphaFoldDB" id="A0A7X0EUE7"/>
<dbReference type="EMBL" id="JACHJB010000001">
    <property type="protein sequence ID" value="MBB6344687.1"/>
    <property type="molecule type" value="Genomic_DNA"/>
</dbReference>
<keyword evidence="4" id="KW-1185">Reference proteome</keyword>
<reference evidence="3 4" key="1">
    <citation type="submission" date="2020-08" db="EMBL/GenBank/DDBJ databases">
        <title>Sequencing the genomes of 1000 actinobacteria strains.</title>
        <authorList>
            <person name="Klenk H.-P."/>
        </authorList>
    </citation>
    <scope>NUCLEOTIDE SEQUENCE [LARGE SCALE GENOMIC DNA]</scope>
    <source>
        <strain evidence="3 4">DSM 45913</strain>
    </source>
</reference>
<feature type="compositionally biased region" description="Low complexity" evidence="1">
    <location>
        <begin position="99"/>
        <end position="119"/>
    </location>
</feature>
<name>A0A7X0EUE7_9ACTN</name>
<protein>
    <recommendedName>
        <fullName evidence="5">DUF4439 domain-containing protein</fullName>
    </recommendedName>
</protein>
<evidence type="ECO:0008006" key="5">
    <source>
        <dbReference type="Google" id="ProtNLM"/>
    </source>
</evidence>
<evidence type="ECO:0000256" key="1">
    <source>
        <dbReference type="SAM" id="MobiDB-lite"/>
    </source>
</evidence>
<proteinExistence type="predicted"/>
<accession>A0A7X0EUE7</accession>
<feature type="signal peptide" evidence="2">
    <location>
        <begin position="1"/>
        <end position="27"/>
    </location>
</feature>
<feature type="chain" id="PRO_5038843808" description="DUF4439 domain-containing protein" evidence="2">
    <location>
        <begin position="28"/>
        <end position="196"/>
    </location>
</feature>
<organism evidence="3 4">
    <name type="scientific">Nonomuraea muscovyensis</name>
    <dbReference type="NCBI Taxonomy" id="1124761"/>
    <lineage>
        <taxon>Bacteria</taxon>
        <taxon>Bacillati</taxon>
        <taxon>Actinomycetota</taxon>
        <taxon>Actinomycetes</taxon>
        <taxon>Streptosporangiales</taxon>
        <taxon>Streptosporangiaceae</taxon>
        <taxon>Nonomuraea</taxon>
    </lineage>
</organism>
<dbReference type="Proteomes" id="UP000583800">
    <property type="component" value="Unassembled WGS sequence"/>
</dbReference>
<evidence type="ECO:0000313" key="3">
    <source>
        <dbReference type="EMBL" id="MBB6344687.1"/>
    </source>
</evidence>
<dbReference type="PROSITE" id="PS51257">
    <property type="entry name" value="PROKAR_LIPOPROTEIN"/>
    <property type="match status" value="1"/>
</dbReference>
<feature type="region of interest" description="Disordered" evidence="1">
    <location>
        <begin position="92"/>
        <end position="151"/>
    </location>
</feature>
<feature type="region of interest" description="Disordered" evidence="1">
    <location>
        <begin position="27"/>
        <end position="46"/>
    </location>
</feature>
<dbReference type="RefSeq" id="WP_185082773.1">
    <property type="nucleotide sequence ID" value="NZ_JACHJB010000001.1"/>
</dbReference>
<feature type="compositionally biased region" description="Low complexity" evidence="1">
    <location>
        <begin position="127"/>
        <end position="139"/>
    </location>
</feature>
<dbReference type="InterPro" id="IPR006311">
    <property type="entry name" value="TAT_signal"/>
</dbReference>
<keyword evidence="2" id="KW-0732">Signal</keyword>
<comment type="caution">
    <text evidence="3">The sequence shown here is derived from an EMBL/GenBank/DDBJ whole genome shotgun (WGS) entry which is preliminary data.</text>
</comment>
<gene>
    <name evidence="3" type="ORF">FHU36_001196</name>
</gene>
<sequence>MSSSLSRRAVLAGGTAMALAGSAVTLAGCSGPADAPESPATRAEPPEHALARQLMADKERTIGLYSALIAKDGATLTPFRDRHQAHLTELRRRFPGVTPAPGGPATPSSGSPPAAGSPSGSPPPTAGSPQSAAPSPGSSHRAATAPVSLSRLRDLERRSAALRARQVAGVSPAFAQLIASIGACEAAHAVALPRSL</sequence>